<name>X0GVY9_FUSOX</name>
<evidence type="ECO:0000256" key="1">
    <source>
        <dbReference type="SAM" id="SignalP"/>
    </source>
</evidence>
<dbReference type="AlphaFoldDB" id="X0GVY9"/>
<dbReference type="HOGENOM" id="CLU_3191397_0_0_1"/>
<keyword evidence="1" id="KW-0732">Signal</keyword>
<organism evidence="2">
    <name type="scientific">Fusarium oxysporum f. sp. conglutinans race 2 54008</name>
    <dbReference type="NCBI Taxonomy" id="1089457"/>
    <lineage>
        <taxon>Eukaryota</taxon>
        <taxon>Fungi</taxon>
        <taxon>Dikarya</taxon>
        <taxon>Ascomycota</taxon>
        <taxon>Pezizomycotina</taxon>
        <taxon>Sordariomycetes</taxon>
        <taxon>Hypocreomycetidae</taxon>
        <taxon>Hypocreales</taxon>
        <taxon>Nectriaceae</taxon>
        <taxon>Fusarium</taxon>
        <taxon>Fusarium oxysporum species complex</taxon>
    </lineage>
</organism>
<dbReference type="Proteomes" id="UP000030676">
    <property type="component" value="Unassembled WGS sequence"/>
</dbReference>
<reference evidence="2" key="1">
    <citation type="submission" date="2011-11" db="EMBL/GenBank/DDBJ databases">
        <title>The Genome Sequence of Fusarium oxysporum PHW808.</title>
        <authorList>
            <consortium name="The Broad Institute Genome Sequencing Platform"/>
            <person name="Ma L.-J."/>
            <person name="Gale L.R."/>
            <person name="Schwartz D.C."/>
            <person name="Zhou S."/>
            <person name="Corby-Kistler H."/>
            <person name="Young S.K."/>
            <person name="Zeng Q."/>
            <person name="Gargeya S."/>
            <person name="Fitzgerald M."/>
            <person name="Haas B."/>
            <person name="Abouelleil A."/>
            <person name="Alvarado L."/>
            <person name="Arachchi H.M."/>
            <person name="Berlin A."/>
            <person name="Brown A."/>
            <person name="Chapman S.B."/>
            <person name="Chen Z."/>
            <person name="Dunbar C."/>
            <person name="Freedman E."/>
            <person name="Gearin G."/>
            <person name="Goldberg J."/>
            <person name="Griggs A."/>
            <person name="Gujja S."/>
            <person name="Heiman D."/>
            <person name="Howarth C."/>
            <person name="Larson L."/>
            <person name="Lui A."/>
            <person name="MacDonald P.J.P."/>
            <person name="Montmayeur A."/>
            <person name="Murphy C."/>
            <person name="Neiman D."/>
            <person name="Pearson M."/>
            <person name="Priest M."/>
            <person name="Roberts A."/>
            <person name="Saif S."/>
            <person name="Shea T."/>
            <person name="Shenoy N."/>
            <person name="Sisk P."/>
            <person name="Stolte C."/>
            <person name="Sykes S."/>
            <person name="Wortman J."/>
            <person name="Nusbaum C."/>
            <person name="Birren B."/>
        </authorList>
    </citation>
    <scope>NUCLEOTIDE SEQUENCE [LARGE SCALE GENOMIC DNA]</scope>
    <source>
        <strain evidence="2">54008</strain>
    </source>
</reference>
<evidence type="ECO:0000313" key="2">
    <source>
        <dbReference type="EMBL" id="EXL63991.1"/>
    </source>
</evidence>
<feature type="signal peptide" evidence="1">
    <location>
        <begin position="1"/>
        <end position="17"/>
    </location>
</feature>
<feature type="chain" id="PRO_5004939392" evidence="1">
    <location>
        <begin position="18"/>
        <end position="46"/>
    </location>
</feature>
<protein>
    <submittedName>
        <fullName evidence="2">Uncharacterized protein</fullName>
    </submittedName>
</protein>
<proteinExistence type="predicted"/>
<gene>
    <name evidence="2" type="ORF">FOPG_19738</name>
</gene>
<sequence length="46" mass="4839">MNLKALIVIAFPAVASALPTDEGSDVFGLEAIWIGLDFSWSSNGLT</sequence>
<accession>X0GVY9</accession>
<dbReference type="EMBL" id="JH659321">
    <property type="protein sequence ID" value="EXL63991.1"/>
    <property type="molecule type" value="Genomic_DNA"/>
</dbReference>
<reference evidence="2" key="2">
    <citation type="submission" date="2012-05" db="EMBL/GenBank/DDBJ databases">
        <title>The Genome Annotation of Fusarium oxysporum PHW808.</title>
        <authorList>
            <consortium name="The Broad Institute Genomics Platform"/>
            <person name="Ma L.-J."/>
            <person name="Corby-Kistler H."/>
            <person name="Broz K."/>
            <person name="Gale L.R."/>
            <person name="Jonkers W."/>
            <person name="O'Donnell K."/>
            <person name="Ploetz R."/>
            <person name="Steinberg C."/>
            <person name="Schwartz D.C."/>
            <person name="VanEtten H."/>
            <person name="Zhou S."/>
            <person name="Young S.K."/>
            <person name="Zeng Q."/>
            <person name="Gargeya S."/>
            <person name="Fitzgerald M."/>
            <person name="Abouelleil A."/>
            <person name="Alvarado L."/>
            <person name="Chapman S.B."/>
            <person name="Gainer-Dewar J."/>
            <person name="Goldberg J."/>
            <person name="Griggs A."/>
            <person name="Gujja S."/>
            <person name="Hansen M."/>
            <person name="Howarth C."/>
            <person name="Imamovic A."/>
            <person name="Ireland A."/>
            <person name="Larimer J."/>
            <person name="McCowan C."/>
            <person name="Murphy C."/>
            <person name="Pearson M."/>
            <person name="Poon T.W."/>
            <person name="Priest M."/>
            <person name="Roberts A."/>
            <person name="Saif S."/>
            <person name="Shea T."/>
            <person name="Sykes S."/>
            <person name="Wortman J."/>
            <person name="Nusbaum C."/>
            <person name="Birren B."/>
        </authorList>
    </citation>
    <scope>NUCLEOTIDE SEQUENCE</scope>
    <source>
        <strain evidence="2">54008</strain>
    </source>
</reference>